<comment type="caution">
    <text evidence="8">The sequence shown here is derived from an EMBL/GenBank/DDBJ whole genome shotgun (WGS) entry which is preliminary data.</text>
</comment>
<dbReference type="InterPro" id="IPR013249">
    <property type="entry name" value="RNA_pol_sigma70_r4_t2"/>
</dbReference>
<dbReference type="SUPFAM" id="SSF88659">
    <property type="entry name" value="Sigma3 and sigma4 domains of RNA polymerase sigma factors"/>
    <property type="match status" value="1"/>
</dbReference>
<evidence type="ECO:0000259" key="6">
    <source>
        <dbReference type="Pfam" id="PF04542"/>
    </source>
</evidence>
<dbReference type="Pfam" id="PF04542">
    <property type="entry name" value="Sigma70_r2"/>
    <property type="match status" value="1"/>
</dbReference>
<dbReference type="RefSeq" id="WP_044647240.1">
    <property type="nucleotide sequence ID" value="NZ_JTHP01000035.1"/>
</dbReference>
<dbReference type="InterPro" id="IPR007627">
    <property type="entry name" value="RNA_pol_sigma70_r2"/>
</dbReference>
<comment type="similarity">
    <text evidence="1">Belongs to the sigma-70 factor family. ECF subfamily.</text>
</comment>
<keyword evidence="4" id="KW-0238">DNA-binding</keyword>
<evidence type="ECO:0000256" key="5">
    <source>
        <dbReference type="ARBA" id="ARBA00023163"/>
    </source>
</evidence>
<evidence type="ECO:0000313" key="9">
    <source>
        <dbReference type="Proteomes" id="UP000032534"/>
    </source>
</evidence>
<evidence type="ECO:0000256" key="3">
    <source>
        <dbReference type="ARBA" id="ARBA00023082"/>
    </source>
</evidence>
<dbReference type="GO" id="GO:0000428">
    <property type="term" value="C:DNA-directed RNA polymerase complex"/>
    <property type="evidence" value="ECO:0007669"/>
    <property type="project" value="UniProtKB-KW"/>
</dbReference>
<dbReference type="PANTHER" id="PTHR43133">
    <property type="entry name" value="RNA POLYMERASE ECF-TYPE SIGMA FACTO"/>
    <property type="match status" value="1"/>
</dbReference>
<dbReference type="GO" id="GO:0006352">
    <property type="term" value="P:DNA-templated transcription initiation"/>
    <property type="evidence" value="ECO:0007669"/>
    <property type="project" value="InterPro"/>
</dbReference>
<dbReference type="OrthoDB" id="2381154at2"/>
<evidence type="ECO:0000256" key="1">
    <source>
        <dbReference type="ARBA" id="ARBA00010641"/>
    </source>
</evidence>
<dbReference type="GO" id="GO:0016987">
    <property type="term" value="F:sigma factor activity"/>
    <property type="evidence" value="ECO:0007669"/>
    <property type="project" value="UniProtKB-KW"/>
</dbReference>
<dbReference type="Pfam" id="PF08281">
    <property type="entry name" value="Sigma70_r4_2"/>
    <property type="match status" value="1"/>
</dbReference>
<dbReference type="InterPro" id="IPR039425">
    <property type="entry name" value="RNA_pol_sigma-70-like"/>
</dbReference>
<keyword evidence="3" id="KW-0731">Sigma factor</keyword>
<keyword evidence="8" id="KW-0240">DNA-directed RNA polymerase</keyword>
<dbReference type="InterPro" id="IPR036388">
    <property type="entry name" value="WH-like_DNA-bd_sf"/>
</dbReference>
<sequence>MAFVISERMKNESSHSKGNEPFQKVLPALYRYCLSLTGSTCDAEDLAQATLLHMLQSEKKLHDLENGEAYLIRSARNRWIDDIRRQNAQKRLPAPGEGDYTRKYDEPSHCYEENYTPDLELALQYLMTHVSTWQRTILVLRDVWGYTASETAEMLNTTEGAVKAALSRARALLAQKHKEGNGLESVTLPEHEKEREWLKAYLAAFRAGDAQRWIALGLNDMAEPIAIAGSVLYQSFYSSGAQMNSNPSHDMQARMAA</sequence>
<dbReference type="PANTHER" id="PTHR43133:SF8">
    <property type="entry name" value="RNA POLYMERASE SIGMA FACTOR HI_1459-RELATED"/>
    <property type="match status" value="1"/>
</dbReference>
<dbReference type="SUPFAM" id="SSF88946">
    <property type="entry name" value="Sigma2 domain of RNA polymerase sigma factors"/>
    <property type="match status" value="1"/>
</dbReference>
<dbReference type="AlphaFoldDB" id="A0A0D7WZ10"/>
<dbReference type="PATRIC" id="fig|159743.3.peg.3772"/>
<accession>A0A0D7WZ10</accession>
<dbReference type="InterPro" id="IPR013324">
    <property type="entry name" value="RNA_pol_sigma_r3/r4-like"/>
</dbReference>
<gene>
    <name evidence="8" type="ORF">QD47_16985</name>
</gene>
<keyword evidence="5" id="KW-0804">Transcription</keyword>
<dbReference type="EMBL" id="JTHP01000035">
    <property type="protein sequence ID" value="KJD44426.1"/>
    <property type="molecule type" value="Genomic_DNA"/>
</dbReference>
<dbReference type="InterPro" id="IPR014284">
    <property type="entry name" value="RNA_pol_sigma-70_dom"/>
</dbReference>
<keyword evidence="2" id="KW-0805">Transcription regulation</keyword>
<keyword evidence="9" id="KW-1185">Reference proteome</keyword>
<dbReference type="Gene3D" id="1.10.10.10">
    <property type="entry name" value="Winged helix-like DNA-binding domain superfamily/Winged helix DNA-binding domain"/>
    <property type="match status" value="1"/>
</dbReference>
<dbReference type="Gene3D" id="1.10.1740.10">
    <property type="match status" value="1"/>
</dbReference>
<evidence type="ECO:0000259" key="7">
    <source>
        <dbReference type="Pfam" id="PF08281"/>
    </source>
</evidence>
<proteinExistence type="inferred from homology"/>
<dbReference type="Proteomes" id="UP000032534">
    <property type="component" value="Unassembled WGS sequence"/>
</dbReference>
<dbReference type="NCBIfam" id="TIGR02937">
    <property type="entry name" value="sigma70-ECF"/>
    <property type="match status" value="1"/>
</dbReference>
<name>A0A0D7WZ10_9BACL</name>
<evidence type="ECO:0000313" key="8">
    <source>
        <dbReference type="EMBL" id="KJD44426.1"/>
    </source>
</evidence>
<organism evidence="8 9">
    <name type="scientific">Paenibacillus terrae</name>
    <dbReference type="NCBI Taxonomy" id="159743"/>
    <lineage>
        <taxon>Bacteria</taxon>
        <taxon>Bacillati</taxon>
        <taxon>Bacillota</taxon>
        <taxon>Bacilli</taxon>
        <taxon>Bacillales</taxon>
        <taxon>Paenibacillaceae</taxon>
        <taxon>Paenibacillus</taxon>
    </lineage>
</organism>
<evidence type="ECO:0000256" key="4">
    <source>
        <dbReference type="ARBA" id="ARBA00023125"/>
    </source>
</evidence>
<reference evidence="8 9" key="1">
    <citation type="submission" date="2014-11" db="EMBL/GenBank/DDBJ databases">
        <title>Draft Genome Sequences of Paenibacillus polymyxa NRRL B-30509 and Paenibacillus terrae NRRL B-30644, Strains from a Poultry Environment that Produce Tridecaptin A and Paenicidins.</title>
        <authorList>
            <person name="van Belkum M.J."/>
            <person name="Lohans C.T."/>
            <person name="Vederas J.C."/>
        </authorList>
    </citation>
    <scope>NUCLEOTIDE SEQUENCE [LARGE SCALE GENOMIC DNA]</scope>
    <source>
        <strain evidence="8 9">NRRL B-30644</strain>
    </source>
</reference>
<protein>
    <submittedName>
        <fullName evidence="8">DNA-directed RNA polymerase subunit sigma</fullName>
    </submittedName>
</protein>
<dbReference type="InterPro" id="IPR013325">
    <property type="entry name" value="RNA_pol_sigma_r2"/>
</dbReference>
<feature type="domain" description="RNA polymerase sigma factor 70 region 4 type 2" evidence="7">
    <location>
        <begin position="122"/>
        <end position="173"/>
    </location>
</feature>
<dbReference type="GO" id="GO:0003677">
    <property type="term" value="F:DNA binding"/>
    <property type="evidence" value="ECO:0007669"/>
    <property type="project" value="UniProtKB-KW"/>
</dbReference>
<evidence type="ECO:0000256" key="2">
    <source>
        <dbReference type="ARBA" id="ARBA00023015"/>
    </source>
</evidence>
<feature type="domain" description="RNA polymerase sigma-70 region 2" evidence="6">
    <location>
        <begin position="22"/>
        <end position="87"/>
    </location>
</feature>